<reference evidence="1 2" key="1">
    <citation type="submission" date="2021-06" db="EMBL/GenBank/DDBJ databases">
        <authorList>
            <person name="Palmer J.M."/>
        </authorList>
    </citation>
    <scope>NUCLEOTIDE SEQUENCE [LARGE SCALE GENOMIC DNA]</scope>
    <source>
        <strain evidence="1 2">XC_2019</strain>
        <tissue evidence="1">Muscle</tissue>
    </source>
</reference>
<accession>A0ABV0S2F3</accession>
<evidence type="ECO:0000313" key="1">
    <source>
        <dbReference type="EMBL" id="MEQ2213893.1"/>
    </source>
</evidence>
<dbReference type="EMBL" id="JAHRIN010063993">
    <property type="protein sequence ID" value="MEQ2213893.1"/>
    <property type="molecule type" value="Genomic_DNA"/>
</dbReference>
<comment type="caution">
    <text evidence="1">The sequence shown here is derived from an EMBL/GenBank/DDBJ whole genome shotgun (WGS) entry which is preliminary data.</text>
</comment>
<organism evidence="1 2">
    <name type="scientific">Xenoophorus captivus</name>
    <dbReference type="NCBI Taxonomy" id="1517983"/>
    <lineage>
        <taxon>Eukaryota</taxon>
        <taxon>Metazoa</taxon>
        <taxon>Chordata</taxon>
        <taxon>Craniata</taxon>
        <taxon>Vertebrata</taxon>
        <taxon>Euteleostomi</taxon>
        <taxon>Actinopterygii</taxon>
        <taxon>Neopterygii</taxon>
        <taxon>Teleostei</taxon>
        <taxon>Neoteleostei</taxon>
        <taxon>Acanthomorphata</taxon>
        <taxon>Ovalentaria</taxon>
        <taxon>Atherinomorphae</taxon>
        <taxon>Cyprinodontiformes</taxon>
        <taxon>Goodeidae</taxon>
        <taxon>Xenoophorus</taxon>
    </lineage>
</organism>
<dbReference type="Proteomes" id="UP001434883">
    <property type="component" value="Unassembled WGS sequence"/>
</dbReference>
<sequence length="105" mass="11851">MIIYIQSKDLDDQTEMVLHSTHKKATSKTASEMFGTDLLQCNSCNFTIQISVSAFCFIHIEGSWYLLIFSVRGHHFYVNSLVQSHFLGSVIPQPTGVRQSRVIVA</sequence>
<protein>
    <submittedName>
        <fullName evidence="1">Uncharacterized protein</fullName>
    </submittedName>
</protein>
<gene>
    <name evidence="1" type="ORF">XENOCAPTIV_022970</name>
</gene>
<name>A0ABV0S2F3_9TELE</name>
<evidence type="ECO:0000313" key="2">
    <source>
        <dbReference type="Proteomes" id="UP001434883"/>
    </source>
</evidence>
<proteinExistence type="predicted"/>
<keyword evidence="2" id="KW-1185">Reference proteome</keyword>